<dbReference type="Proteomes" id="UP000037931">
    <property type="component" value="Unassembled WGS sequence"/>
</dbReference>
<evidence type="ECO:0000313" key="1">
    <source>
        <dbReference type="EMBL" id="KPA91368.1"/>
    </source>
</evidence>
<dbReference type="STRING" id="50340.PF66_02251"/>
<keyword evidence="2" id="KW-1185">Reference proteome</keyword>
<proteinExistence type="predicted"/>
<accession>A0A0N0VJX1</accession>
<evidence type="ECO:0000313" key="2">
    <source>
        <dbReference type="Proteomes" id="UP000037931"/>
    </source>
</evidence>
<organism evidence="1 2">
    <name type="scientific">Pseudomonas asplenii</name>
    <dbReference type="NCBI Taxonomy" id="53407"/>
    <lineage>
        <taxon>Bacteria</taxon>
        <taxon>Pseudomonadati</taxon>
        <taxon>Pseudomonadota</taxon>
        <taxon>Gammaproteobacteria</taxon>
        <taxon>Pseudomonadales</taxon>
        <taxon>Pseudomonadaceae</taxon>
        <taxon>Pseudomonas</taxon>
    </lineage>
</organism>
<sequence length="161" mass="17515">MQQCTKPTTQIHLKGPGMIQLVFAGQCVGFAVSYRSAGYAADQLDHLFSMPLVLSIKSGFDATAEVSFGSMGSEKCVISGQCPVAELWVVEAKDGTPIRFFTSEKVASWFRDAVETYDEMRPSTDDGGEWSAAQIDWFRNHPAPMASACGGSLTVRKLEVH</sequence>
<dbReference type="PATRIC" id="fig|50340.43.peg.5621"/>
<protein>
    <submittedName>
        <fullName evidence="1">Uncharacterized protein</fullName>
    </submittedName>
</protein>
<dbReference type="AlphaFoldDB" id="A0A0N0VJX1"/>
<reference evidence="1 2" key="1">
    <citation type="journal article" date="2015" name="PLoS ONE">
        <title>Rice-Infecting Pseudomonas Genomes Are Highly Accessorized and Harbor Multiple Putative Virulence Mechanisms to Cause Sheath Brown Rot.</title>
        <authorList>
            <person name="Quibod I.L."/>
            <person name="Grande G."/>
            <person name="Oreiro E.G."/>
            <person name="Borja F.N."/>
            <person name="Dossa G.S."/>
            <person name="Mauleon R."/>
            <person name="Cruz C.V."/>
            <person name="Oliva R."/>
        </authorList>
    </citation>
    <scope>NUCLEOTIDE SEQUENCE [LARGE SCALE GENOMIC DNA]</scope>
    <source>
        <strain evidence="1 2">IRRI 6609</strain>
    </source>
</reference>
<name>A0A0N0VJX1_9PSED</name>
<comment type="caution">
    <text evidence="1">The sequence shown here is derived from an EMBL/GenBank/DDBJ whole genome shotgun (WGS) entry which is preliminary data.</text>
</comment>
<gene>
    <name evidence="1" type="ORF">PF66_02251</name>
</gene>
<dbReference type="EMBL" id="JSYZ01000007">
    <property type="protein sequence ID" value="KPA91368.1"/>
    <property type="molecule type" value="Genomic_DNA"/>
</dbReference>